<evidence type="ECO:0000313" key="3">
    <source>
        <dbReference type="Proteomes" id="UP000067626"/>
    </source>
</evidence>
<dbReference type="GO" id="GO:0016747">
    <property type="term" value="F:acyltransferase activity, transferring groups other than amino-acyl groups"/>
    <property type="evidence" value="ECO:0007669"/>
    <property type="project" value="InterPro"/>
</dbReference>
<dbReference type="SUPFAM" id="SSF55729">
    <property type="entry name" value="Acyl-CoA N-acyltransferases (Nat)"/>
    <property type="match status" value="1"/>
</dbReference>
<keyword evidence="3" id="KW-1185">Reference proteome</keyword>
<accession>A0A0K1EJI2</accession>
<reference evidence="2 3" key="1">
    <citation type="submission" date="2015-07" db="EMBL/GenBank/DDBJ databases">
        <title>Genome analysis of myxobacterium Chondromyces crocatus Cm c5 reveals a high potential for natural compound synthesis and the genetic basis for the loss of fruiting body formation.</title>
        <authorList>
            <person name="Zaburannyi N."/>
            <person name="Bunk B."/>
            <person name="Maier J."/>
            <person name="Overmann J."/>
            <person name="Mueller R."/>
        </authorList>
    </citation>
    <scope>NUCLEOTIDE SEQUENCE [LARGE SCALE GENOMIC DNA]</scope>
    <source>
        <strain evidence="2 3">Cm c5</strain>
    </source>
</reference>
<keyword evidence="2" id="KW-0808">Transferase</keyword>
<dbReference type="AlphaFoldDB" id="A0A0K1EJI2"/>
<proteinExistence type="predicted"/>
<dbReference type="KEGG" id="ccro:CMC5_051780"/>
<dbReference type="PANTHER" id="PTHR43072">
    <property type="entry name" value="N-ACETYLTRANSFERASE"/>
    <property type="match status" value="1"/>
</dbReference>
<dbReference type="EMBL" id="CP012159">
    <property type="protein sequence ID" value="AKT41020.1"/>
    <property type="molecule type" value="Genomic_DNA"/>
</dbReference>
<dbReference type="Proteomes" id="UP000067626">
    <property type="component" value="Chromosome"/>
</dbReference>
<dbReference type="Gene3D" id="3.40.630.30">
    <property type="match status" value="1"/>
</dbReference>
<evidence type="ECO:0000259" key="1">
    <source>
        <dbReference type="PROSITE" id="PS51186"/>
    </source>
</evidence>
<dbReference type="PANTHER" id="PTHR43072:SF8">
    <property type="entry name" value="ACYLTRANSFERASE FABY-RELATED"/>
    <property type="match status" value="1"/>
</dbReference>
<dbReference type="Pfam" id="PF00583">
    <property type="entry name" value="Acetyltransf_1"/>
    <property type="match status" value="1"/>
</dbReference>
<sequence>MNLREAVDGDLPAISAIYGHHVERGLGTFEEVAPDAAEMGQRVAAVQARGLPWLVVEAEGAVVGFGYVGPFRLRTAYRYAVEDSVYVAPAWVGRGVGRTLLEALIERSRARGLRQILALIGDSGNAASIGLHATCGFESTGLLPAAGFKHGRWVDVVIMRLSLAGDEAPPIGDGWAEVPG</sequence>
<dbReference type="CDD" id="cd04301">
    <property type="entry name" value="NAT_SF"/>
    <property type="match status" value="1"/>
</dbReference>
<organism evidence="2 3">
    <name type="scientific">Chondromyces crocatus</name>
    <dbReference type="NCBI Taxonomy" id="52"/>
    <lineage>
        <taxon>Bacteria</taxon>
        <taxon>Pseudomonadati</taxon>
        <taxon>Myxococcota</taxon>
        <taxon>Polyangia</taxon>
        <taxon>Polyangiales</taxon>
        <taxon>Polyangiaceae</taxon>
        <taxon>Chondromyces</taxon>
    </lineage>
</organism>
<dbReference type="PATRIC" id="fig|52.7.peg.5727"/>
<gene>
    <name evidence="2" type="ORF">CMC5_051780</name>
</gene>
<dbReference type="InterPro" id="IPR000182">
    <property type="entry name" value="GNAT_dom"/>
</dbReference>
<dbReference type="STRING" id="52.CMC5_051780"/>
<name>A0A0K1EJI2_CHOCO</name>
<evidence type="ECO:0000313" key="2">
    <source>
        <dbReference type="EMBL" id="AKT41020.1"/>
    </source>
</evidence>
<feature type="domain" description="N-acetyltransferase" evidence="1">
    <location>
        <begin position="1"/>
        <end position="164"/>
    </location>
</feature>
<dbReference type="InterPro" id="IPR016181">
    <property type="entry name" value="Acyl_CoA_acyltransferase"/>
</dbReference>
<dbReference type="PROSITE" id="PS51186">
    <property type="entry name" value="GNAT"/>
    <property type="match status" value="1"/>
</dbReference>
<protein>
    <submittedName>
        <fullName evidence="2">GCN5 family acetyltransferase</fullName>
    </submittedName>
</protein>